<reference evidence="9 10" key="1">
    <citation type="submission" date="2020-04" db="EMBL/GenBank/DDBJ databases">
        <authorList>
            <consortium name="Desulfovibrio sp. FSS-1 genome sequencing consortium"/>
            <person name="Shimoshige H."/>
            <person name="Kobayashi H."/>
            <person name="Maekawa T."/>
        </authorList>
    </citation>
    <scope>NUCLEOTIDE SEQUENCE [LARGE SCALE GENOMIC DNA]</scope>
    <source>
        <strain evidence="9 10">SIID29052-01</strain>
    </source>
</reference>
<dbReference type="CDD" id="cd08168">
    <property type="entry name" value="Cytochrom_C3"/>
    <property type="match status" value="1"/>
</dbReference>
<comment type="cofactor">
    <cofactor evidence="6">
        <name>heme c</name>
        <dbReference type="ChEBI" id="CHEBI:61717"/>
    </cofactor>
    <text evidence="6">Binds 4 heme c groups covalently per monomer.</text>
</comment>
<evidence type="ECO:0000256" key="3">
    <source>
        <dbReference type="ARBA" id="ARBA00022723"/>
    </source>
</evidence>
<dbReference type="Gene3D" id="3.90.10.10">
    <property type="entry name" value="Cytochrome C3"/>
    <property type="match status" value="1"/>
</dbReference>
<dbReference type="Pfam" id="PF02085">
    <property type="entry name" value="Cytochrom_CIII"/>
    <property type="match status" value="1"/>
</dbReference>
<evidence type="ECO:0000256" key="2">
    <source>
        <dbReference type="ARBA" id="ARBA00022617"/>
    </source>
</evidence>
<dbReference type="GO" id="GO:0020037">
    <property type="term" value="F:heme binding"/>
    <property type="evidence" value="ECO:0007669"/>
    <property type="project" value="InterPro"/>
</dbReference>
<feature type="binding site" description="axial binding residue" evidence="6">
    <location>
        <position position="84"/>
    </location>
    <ligand>
        <name>heme c</name>
        <dbReference type="ChEBI" id="CHEBI:61717"/>
        <label>1</label>
    </ligand>
    <ligandPart>
        <name>Fe</name>
        <dbReference type="ChEBI" id="CHEBI:18248"/>
    </ligandPart>
</feature>
<feature type="signal peptide" evidence="7">
    <location>
        <begin position="1"/>
        <end position="24"/>
    </location>
</feature>
<keyword evidence="10" id="KW-1185">Reference proteome</keyword>
<keyword evidence="2 6" id="KW-0349">Heme</keyword>
<feature type="binding site" description="axial binding residue" evidence="6">
    <location>
        <position position="66"/>
    </location>
    <ligand>
        <name>heme c</name>
        <dbReference type="ChEBI" id="CHEBI:61717"/>
        <label>1</label>
    </ligand>
    <ligandPart>
        <name>Fe</name>
        <dbReference type="ChEBI" id="CHEBI:18248"/>
    </ligandPart>
</feature>
<feature type="binding site" description="axial binding residue" evidence="6">
    <location>
        <position position="78"/>
    </location>
    <ligand>
        <name>heme c</name>
        <dbReference type="ChEBI" id="CHEBI:61717"/>
        <label>1</label>
    </ligand>
    <ligandPart>
        <name>Fe</name>
        <dbReference type="ChEBI" id="CHEBI:18248"/>
    </ligandPart>
</feature>
<feature type="binding site" description="axial binding residue" evidence="6">
    <location>
        <position position="111"/>
    </location>
    <ligand>
        <name>heme c</name>
        <dbReference type="ChEBI" id="CHEBI:61717"/>
        <label>1</label>
    </ligand>
    <ligandPart>
        <name>Fe</name>
        <dbReference type="ChEBI" id="CHEBI:18248"/>
    </ligandPart>
</feature>
<proteinExistence type="predicted"/>
<keyword evidence="7" id="KW-0732">Signal</keyword>
<accession>A0A6V8LZG5</accession>
<evidence type="ECO:0000256" key="5">
    <source>
        <dbReference type="ARBA" id="ARBA00023004"/>
    </source>
</evidence>
<feature type="binding site" description="axial binding residue" evidence="6">
    <location>
        <position position="51"/>
    </location>
    <ligand>
        <name>heme c</name>
        <dbReference type="ChEBI" id="CHEBI:61717"/>
        <label>1</label>
    </ligand>
    <ligandPart>
        <name>Fe</name>
        <dbReference type="ChEBI" id="CHEBI:18248"/>
    </ligandPart>
</feature>
<sequence>MKKPFFVMVMCALMVGAFCLPALWAVDAPKDMELKVPAGATATKAPVKFSHAGAGHKAADCKACHHNWDGKSDKGFKCSDKGCHDNVDPADKTSEKSFYMAFHKGDSAKSCLGCHKKAKAEGKNAPIACNACHPQQQ</sequence>
<dbReference type="InterPro" id="IPR036280">
    <property type="entry name" value="Multihaem_cyt_sf"/>
</dbReference>
<evidence type="ECO:0000256" key="1">
    <source>
        <dbReference type="ARBA" id="ARBA00022448"/>
    </source>
</evidence>
<feature type="binding site" description="covalent" evidence="6">
    <location>
        <position position="64"/>
    </location>
    <ligand>
        <name>heme c</name>
        <dbReference type="ChEBI" id="CHEBI:61717"/>
        <label>1</label>
    </ligand>
</feature>
<name>A0A6V8LZG5_9BACT</name>
<feature type="binding site" description="axial binding residue" evidence="6">
    <location>
        <position position="65"/>
    </location>
    <ligand>
        <name>heme c</name>
        <dbReference type="ChEBI" id="CHEBI:61717"/>
        <label>1</label>
    </ligand>
    <ligandPart>
        <name>Fe</name>
        <dbReference type="ChEBI" id="CHEBI:18248"/>
    </ligandPart>
</feature>
<dbReference type="EMBL" id="BLTE01000027">
    <property type="protein sequence ID" value="GFK95941.1"/>
    <property type="molecule type" value="Genomic_DNA"/>
</dbReference>
<protein>
    <submittedName>
        <fullName evidence="9">Cytochrome c3</fullName>
    </submittedName>
</protein>
<comment type="caution">
    <text evidence="9">The sequence shown here is derived from an EMBL/GenBank/DDBJ whole genome shotgun (WGS) entry which is preliminary data.</text>
</comment>
<feature type="chain" id="PRO_5028811999" evidence="7">
    <location>
        <begin position="25"/>
        <end position="137"/>
    </location>
</feature>
<dbReference type="AlphaFoldDB" id="A0A6V8LZG5"/>
<dbReference type="GO" id="GO:0046872">
    <property type="term" value="F:metal ion binding"/>
    <property type="evidence" value="ECO:0007669"/>
    <property type="project" value="UniProtKB-KW"/>
</dbReference>
<evidence type="ECO:0000256" key="7">
    <source>
        <dbReference type="SAM" id="SignalP"/>
    </source>
</evidence>
<feature type="binding site" description="axial binding residue" evidence="6">
    <location>
        <position position="115"/>
    </location>
    <ligand>
        <name>heme c</name>
        <dbReference type="ChEBI" id="CHEBI:61717"/>
        <label>1</label>
    </ligand>
    <ligandPart>
        <name>Fe</name>
        <dbReference type="ChEBI" id="CHEBI:18248"/>
    </ligandPart>
</feature>
<dbReference type="RefSeq" id="WP_173087077.1">
    <property type="nucleotide sequence ID" value="NZ_BLTE01000027.1"/>
</dbReference>
<dbReference type="InterPro" id="IPR020942">
    <property type="entry name" value="Cyt_c_III_dom"/>
</dbReference>
<evidence type="ECO:0000313" key="10">
    <source>
        <dbReference type="Proteomes" id="UP000494245"/>
    </source>
</evidence>
<dbReference type="Proteomes" id="UP000494245">
    <property type="component" value="Unassembled WGS sequence"/>
</dbReference>
<keyword evidence="4" id="KW-0249">Electron transport</keyword>
<feature type="binding site" description="covalent" evidence="6">
    <location>
        <position position="114"/>
    </location>
    <ligand>
        <name>heme c</name>
        <dbReference type="ChEBI" id="CHEBI:61717"/>
        <label>3</label>
    </ligand>
</feature>
<evidence type="ECO:0000256" key="4">
    <source>
        <dbReference type="ARBA" id="ARBA00022982"/>
    </source>
</evidence>
<dbReference type="InterPro" id="IPR002322">
    <property type="entry name" value="Cyt_c_III"/>
</dbReference>
<evidence type="ECO:0000256" key="6">
    <source>
        <dbReference type="PIRSR" id="PIRSR602322-1"/>
    </source>
</evidence>
<organism evidence="9 10">
    <name type="scientific">Fundidesulfovibrio magnetotacticus</name>
    <dbReference type="NCBI Taxonomy" id="2730080"/>
    <lineage>
        <taxon>Bacteria</taxon>
        <taxon>Pseudomonadati</taxon>
        <taxon>Thermodesulfobacteriota</taxon>
        <taxon>Desulfovibrionia</taxon>
        <taxon>Desulfovibrionales</taxon>
        <taxon>Desulfovibrionaceae</taxon>
        <taxon>Fundidesulfovibrio</taxon>
    </lineage>
</organism>
<feature type="binding site" description="axial binding residue" evidence="6">
    <location>
        <position position="56"/>
    </location>
    <ligand>
        <name>heme c</name>
        <dbReference type="ChEBI" id="CHEBI:61717"/>
        <label>1</label>
    </ligand>
    <ligandPart>
        <name>Fe</name>
        <dbReference type="ChEBI" id="CHEBI:18248"/>
    </ligandPart>
</feature>
<reference evidence="9 10" key="2">
    <citation type="submission" date="2020-05" db="EMBL/GenBank/DDBJ databases">
        <title>Draft genome sequence of Desulfovibrio sp. strainFSS-1.</title>
        <authorList>
            <person name="Shimoshige H."/>
            <person name="Kobayashi H."/>
            <person name="Maekawa T."/>
        </authorList>
    </citation>
    <scope>NUCLEOTIDE SEQUENCE [LARGE SCALE GENOMIC DNA]</scope>
    <source>
        <strain evidence="9 10">SIID29052-01</strain>
    </source>
</reference>
<dbReference type="GO" id="GO:0009055">
    <property type="term" value="F:electron transfer activity"/>
    <property type="evidence" value="ECO:0007669"/>
    <property type="project" value="InterPro"/>
</dbReference>
<keyword evidence="1" id="KW-0813">Transport</keyword>
<feature type="binding site" description="axial binding residue" evidence="6">
    <location>
        <position position="132"/>
    </location>
    <ligand>
        <name>heme c</name>
        <dbReference type="ChEBI" id="CHEBI:61717"/>
        <label>1</label>
    </ligand>
    <ligandPart>
        <name>Fe</name>
        <dbReference type="ChEBI" id="CHEBI:18248"/>
    </ligandPart>
</feature>
<feature type="binding site" description="axial binding residue" evidence="6">
    <location>
        <position position="129"/>
    </location>
    <ligand>
        <name>heme c</name>
        <dbReference type="ChEBI" id="CHEBI:61717"/>
        <label>1</label>
    </ligand>
    <ligandPart>
        <name>Fe</name>
        <dbReference type="ChEBI" id="CHEBI:18248"/>
    </ligandPart>
</feature>
<feature type="binding site" description="axial binding residue" evidence="6">
    <location>
        <position position="61"/>
    </location>
    <ligand>
        <name>heme c</name>
        <dbReference type="ChEBI" id="CHEBI:61717"/>
        <label>1</label>
    </ligand>
    <ligandPart>
        <name>Fe</name>
        <dbReference type="ChEBI" id="CHEBI:18248"/>
    </ligandPart>
</feature>
<feature type="binding site" description="axial binding residue" evidence="6">
    <location>
        <position position="83"/>
    </location>
    <ligand>
        <name>heme c</name>
        <dbReference type="ChEBI" id="CHEBI:61717"/>
        <label>1</label>
    </ligand>
    <ligandPart>
        <name>Fe</name>
        <dbReference type="ChEBI" id="CHEBI:18248"/>
    </ligandPart>
</feature>
<dbReference type="SUPFAM" id="SSF48695">
    <property type="entry name" value="Multiheme cytochromes"/>
    <property type="match status" value="1"/>
</dbReference>
<gene>
    <name evidence="9" type="ORF">NNJEOMEG_03814</name>
</gene>
<feature type="domain" description="Class III cytochrome C" evidence="8">
    <location>
        <begin position="30"/>
        <end position="133"/>
    </location>
</feature>
<keyword evidence="5 6" id="KW-0408">Iron</keyword>
<keyword evidence="3 6" id="KW-0479">Metal-binding</keyword>
<dbReference type="PRINTS" id="PR00609">
    <property type="entry name" value="CYTOCHROMEC3"/>
</dbReference>
<feature type="binding site" description="covalent" evidence="6">
    <location>
        <position position="133"/>
    </location>
    <ligand>
        <name>heme c</name>
        <dbReference type="ChEBI" id="CHEBI:61717"/>
        <label>4</label>
    </ligand>
</feature>
<evidence type="ECO:0000313" key="9">
    <source>
        <dbReference type="EMBL" id="GFK95941.1"/>
    </source>
</evidence>
<evidence type="ECO:0000259" key="8">
    <source>
        <dbReference type="Pfam" id="PF02085"/>
    </source>
</evidence>